<evidence type="ECO:0000256" key="5">
    <source>
        <dbReference type="ARBA" id="ARBA00022737"/>
    </source>
</evidence>
<keyword evidence="4 10" id="KW-0732">Signal</keyword>
<proteinExistence type="inferred from homology"/>
<dbReference type="AlphaFoldDB" id="A0A0E0KJY4"/>
<dbReference type="InterPro" id="IPR044654">
    <property type="entry name" value="FLA15/16/17/18"/>
</dbReference>
<accession>A0A0E0KJY4</accession>
<sequence length="474" mass="50432">MGAPVCGALVCFVLLLARAAAETAPEEPTLPSADVASDGDGNGAGASAGKAAGAGAVGGGIVSNSVLVSLLDSRYTEMAELVEKALLLQTLEDAVAKHNVTILAPRNEALERDIDQEFKRFLLEPRNLNSLQSLLLFHVLPARIPSGSWPAATHLTLSGEEVELGAADDGGMRVAHAAVSRPDAVVRPDGVIHGIERLLVPRSVQDEFNRRRSLADISAMPPTAAPEVDPRTDRLKKPALPGDSPVLPISDAIVPDPSLAQASEPSDHYDGDSQVKDFIQTLLRYGGYNELADILVNLTSLATELAQLVSEGYALTVLAPNDEAMASLTADQLSEPGSPENILYYHMIPEYQTEESMYNAVRRFGKVRYDTLRLPHKVVAREADGSVKFGHGEGSAYLFDPDIFADGRISVQGIDAVLFPPVETKTKPATARVRTAPAITGAGKIKHRRGADDAELGERIIQHLAACAAMRIAV</sequence>
<dbReference type="SUPFAM" id="SSF82153">
    <property type="entry name" value="FAS1 domain"/>
    <property type="match status" value="2"/>
</dbReference>
<evidence type="ECO:0000256" key="2">
    <source>
        <dbReference type="ARBA" id="ARBA00007843"/>
    </source>
</evidence>
<evidence type="ECO:0000256" key="4">
    <source>
        <dbReference type="ARBA" id="ARBA00022729"/>
    </source>
</evidence>
<feature type="region of interest" description="Disordered" evidence="9">
    <location>
        <begin position="219"/>
        <end position="248"/>
    </location>
</feature>
<name>A0A0E0KJY4_ORYPU</name>
<evidence type="ECO:0000256" key="6">
    <source>
        <dbReference type="ARBA" id="ARBA00022974"/>
    </source>
</evidence>
<dbReference type="FunFam" id="2.30.180.10:FF:000011">
    <property type="entry name" value="Fasciclin-like arabinogalactan protein 16"/>
    <property type="match status" value="1"/>
</dbReference>
<dbReference type="Pfam" id="PF02469">
    <property type="entry name" value="Fasciclin"/>
    <property type="match status" value="2"/>
</dbReference>
<evidence type="ECO:0000256" key="1">
    <source>
        <dbReference type="ARBA" id="ARBA00004613"/>
    </source>
</evidence>
<evidence type="ECO:0000256" key="8">
    <source>
        <dbReference type="ARBA" id="ARBA00024686"/>
    </source>
</evidence>
<dbReference type="HOGENOM" id="CLU_047484_0_0_1"/>
<dbReference type="InterPro" id="IPR036378">
    <property type="entry name" value="FAS1_dom_sf"/>
</dbReference>
<dbReference type="STRING" id="4537.A0A0E0KJY4"/>
<feature type="chain" id="PRO_5002365096" description="FAS1 domain-containing protein" evidence="10">
    <location>
        <begin position="22"/>
        <end position="474"/>
    </location>
</feature>
<keyword evidence="6" id="KW-0654">Proteoglycan</keyword>
<evidence type="ECO:0000313" key="12">
    <source>
        <dbReference type="EnsemblPlants" id="OPUNC03G33800.1"/>
    </source>
</evidence>
<dbReference type="GO" id="GO:0005576">
    <property type="term" value="C:extracellular region"/>
    <property type="evidence" value="ECO:0007669"/>
    <property type="project" value="UniProtKB-SubCell"/>
</dbReference>
<dbReference type="PROSITE" id="PS50213">
    <property type="entry name" value="FAS1"/>
    <property type="match status" value="2"/>
</dbReference>
<keyword evidence="13" id="KW-1185">Reference proteome</keyword>
<evidence type="ECO:0000256" key="7">
    <source>
        <dbReference type="ARBA" id="ARBA00023180"/>
    </source>
</evidence>
<dbReference type="InterPro" id="IPR000782">
    <property type="entry name" value="FAS1_domain"/>
</dbReference>
<feature type="domain" description="FAS1" evidence="11">
    <location>
        <begin position="275"/>
        <end position="403"/>
    </location>
</feature>
<feature type="region of interest" description="Disordered" evidence="9">
    <location>
        <begin position="26"/>
        <end position="48"/>
    </location>
</feature>
<keyword evidence="3" id="KW-0964">Secreted</keyword>
<keyword evidence="7" id="KW-0325">Glycoprotein</keyword>
<dbReference type="eggNOG" id="KOG1437">
    <property type="taxonomic scope" value="Eukaryota"/>
</dbReference>
<evidence type="ECO:0000259" key="11">
    <source>
        <dbReference type="PROSITE" id="PS50213"/>
    </source>
</evidence>
<evidence type="ECO:0000256" key="10">
    <source>
        <dbReference type="SAM" id="SignalP"/>
    </source>
</evidence>
<dbReference type="OMA" id="VMKHNIT"/>
<feature type="domain" description="FAS1" evidence="11">
    <location>
        <begin position="62"/>
        <end position="199"/>
    </location>
</feature>
<dbReference type="EnsemblPlants" id="OPUNC03G33800.1">
    <property type="protein sequence ID" value="OPUNC03G33800.1"/>
    <property type="gene ID" value="OPUNC03G33800"/>
</dbReference>
<protein>
    <recommendedName>
        <fullName evidence="11">FAS1 domain-containing protein</fullName>
    </recommendedName>
</protein>
<dbReference type="Proteomes" id="UP000026962">
    <property type="component" value="Chromosome 3"/>
</dbReference>
<organism evidence="12">
    <name type="scientific">Oryza punctata</name>
    <name type="common">Red rice</name>
    <dbReference type="NCBI Taxonomy" id="4537"/>
    <lineage>
        <taxon>Eukaryota</taxon>
        <taxon>Viridiplantae</taxon>
        <taxon>Streptophyta</taxon>
        <taxon>Embryophyta</taxon>
        <taxon>Tracheophyta</taxon>
        <taxon>Spermatophyta</taxon>
        <taxon>Magnoliopsida</taxon>
        <taxon>Liliopsida</taxon>
        <taxon>Poales</taxon>
        <taxon>Poaceae</taxon>
        <taxon>BOP clade</taxon>
        <taxon>Oryzoideae</taxon>
        <taxon>Oryzeae</taxon>
        <taxon>Oryzinae</taxon>
        <taxon>Oryza</taxon>
    </lineage>
</organism>
<evidence type="ECO:0000313" key="13">
    <source>
        <dbReference type="Proteomes" id="UP000026962"/>
    </source>
</evidence>
<feature type="compositionally biased region" description="Low complexity" evidence="9">
    <location>
        <begin position="26"/>
        <end position="39"/>
    </location>
</feature>
<dbReference type="PANTHER" id="PTHR32499:SF3">
    <property type="entry name" value="FASCICLIN-LIKE ARABINOGALACTAN PROTEIN 16"/>
    <property type="match status" value="1"/>
</dbReference>
<reference evidence="12" key="1">
    <citation type="submission" date="2015-04" db="UniProtKB">
        <authorList>
            <consortium name="EnsemblPlants"/>
        </authorList>
    </citation>
    <scope>IDENTIFICATION</scope>
</reference>
<evidence type="ECO:0000256" key="9">
    <source>
        <dbReference type="SAM" id="MobiDB-lite"/>
    </source>
</evidence>
<dbReference type="SMART" id="SM00554">
    <property type="entry name" value="FAS1"/>
    <property type="match status" value="2"/>
</dbReference>
<dbReference type="PANTHER" id="PTHR32499">
    <property type="entry name" value="FASCICLIN-LIKE ARABINOGALACTAN PROTEIN 16"/>
    <property type="match status" value="1"/>
</dbReference>
<keyword evidence="5" id="KW-0677">Repeat</keyword>
<feature type="signal peptide" evidence="10">
    <location>
        <begin position="1"/>
        <end position="21"/>
    </location>
</feature>
<comment type="function">
    <text evidence="8">May be a cell surface adhesion protein.</text>
</comment>
<dbReference type="Gramene" id="OPUNC03G33800.1">
    <property type="protein sequence ID" value="OPUNC03G33800.1"/>
    <property type="gene ID" value="OPUNC03G33800"/>
</dbReference>
<dbReference type="Gene3D" id="2.30.180.10">
    <property type="entry name" value="FAS1 domain"/>
    <property type="match status" value="2"/>
</dbReference>
<comment type="subcellular location">
    <subcellularLocation>
        <location evidence="1">Secreted</location>
    </subcellularLocation>
</comment>
<reference evidence="12" key="2">
    <citation type="submission" date="2018-05" db="EMBL/GenBank/DDBJ databases">
        <title>OpunRS2 (Oryza punctata Reference Sequence Version 2).</title>
        <authorList>
            <person name="Zhang J."/>
            <person name="Kudrna D."/>
            <person name="Lee S."/>
            <person name="Talag J."/>
            <person name="Welchert J."/>
            <person name="Wing R.A."/>
        </authorList>
    </citation>
    <scope>NUCLEOTIDE SEQUENCE [LARGE SCALE GENOMIC DNA]</scope>
</reference>
<evidence type="ECO:0000256" key="3">
    <source>
        <dbReference type="ARBA" id="ARBA00022525"/>
    </source>
</evidence>
<comment type="similarity">
    <text evidence="2">Belongs to the fasciclin-like AGP family.</text>
</comment>